<dbReference type="EMBL" id="RKLQ01000002">
    <property type="protein sequence ID" value="MBX0304032.1"/>
    <property type="molecule type" value="Genomic_DNA"/>
</dbReference>
<keyword evidence="2" id="KW-1185">Reference proteome</keyword>
<dbReference type="AlphaFoldDB" id="A0A8J8C869"/>
<evidence type="ECO:0008006" key="3">
    <source>
        <dbReference type="Google" id="ProtNLM"/>
    </source>
</evidence>
<dbReference type="RefSeq" id="WP_220588267.1">
    <property type="nucleotide sequence ID" value="NZ_RKLQ01000002.1"/>
</dbReference>
<reference evidence="1" key="1">
    <citation type="submission" date="2021-06" db="EMBL/GenBank/DDBJ databases">
        <title>Halomicroarcula sp. F24A a new haloarchaeum isolated from saline soil.</title>
        <authorList>
            <person name="Duran-Viseras A."/>
            <person name="Sanchez-Porro C."/>
            <person name="Ventosa A."/>
        </authorList>
    </citation>
    <scope>NUCLEOTIDE SEQUENCE</scope>
    <source>
        <strain evidence="1">F24A</strain>
    </source>
</reference>
<protein>
    <recommendedName>
        <fullName evidence="3">Small CPxCG-related zinc finger protein</fullName>
    </recommendedName>
</protein>
<gene>
    <name evidence="1" type="ORF">EGD98_10175</name>
</gene>
<sequence>MNGENSLPDGRPMYCEDCGKPYREVQRLPGFVSLCPLCFESALRGGDQS</sequence>
<comment type="caution">
    <text evidence="1">The sequence shown here is derived from an EMBL/GenBank/DDBJ whole genome shotgun (WGS) entry which is preliminary data.</text>
</comment>
<accession>A0A8J8C869</accession>
<evidence type="ECO:0000313" key="1">
    <source>
        <dbReference type="EMBL" id="MBX0304032.1"/>
    </source>
</evidence>
<organism evidence="1 2">
    <name type="scientific">Haloarcula salinisoli</name>
    <dbReference type="NCBI Taxonomy" id="2487746"/>
    <lineage>
        <taxon>Archaea</taxon>
        <taxon>Methanobacteriati</taxon>
        <taxon>Methanobacteriota</taxon>
        <taxon>Stenosarchaea group</taxon>
        <taxon>Halobacteria</taxon>
        <taxon>Halobacteriales</taxon>
        <taxon>Haloarculaceae</taxon>
        <taxon>Haloarcula</taxon>
    </lineage>
</organism>
<evidence type="ECO:0000313" key="2">
    <source>
        <dbReference type="Proteomes" id="UP000783863"/>
    </source>
</evidence>
<name>A0A8J8C869_9EURY</name>
<dbReference type="Proteomes" id="UP000783863">
    <property type="component" value="Unassembled WGS sequence"/>
</dbReference>
<proteinExistence type="predicted"/>